<protein>
    <submittedName>
        <fullName evidence="1">Uncharacterized protein</fullName>
    </submittedName>
</protein>
<gene>
    <name evidence="1" type="ORF">HJG60_008057</name>
</gene>
<evidence type="ECO:0000313" key="1">
    <source>
        <dbReference type="EMBL" id="KAF6131187.1"/>
    </source>
</evidence>
<sequence>MSMHSQFCSIPARNNQLYDGEDTCCVGCHHIHNVSVHFCCVHSYIGDFSVASGNPQLLSITMASFNQIITLGMILGENKNIPLFPSEIAFIETVQPPKGPACEIRHFITETKSLATKRNCLLNCYL</sequence>
<dbReference type="EMBL" id="JABVXQ010000001">
    <property type="protein sequence ID" value="KAF6131187.1"/>
    <property type="molecule type" value="Genomic_DNA"/>
</dbReference>
<accession>A0A834BDN7</accession>
<evidence type="ECO:0000313" key="2">
    <source>
        <dbReference type="Proteomes" id="UP000664940"/>
    </source>
</evidence>
<reference evidence="1 2" key="1">
    <citation type="journal article" date="2020" name="Nature">
        <title>Six reference-quality genomes reveal evolution of bat adaptations.</title>
        <authorList>
            <person name="Jebb D."/>
            <person name="Huang Z."/>
            <person name="Pippel M."/>
            <person name="Hughes G.M."/>
            <person name="Lavrichenko K."/>
            <person name="Devanna P."/>
            <person name="Winkler S."/>
            <person name="Jermiin L.S."/>
            <person name="Skirmuntt E.C."/>
            <person name="Katzourakis A."/>
            <person name="Burkitt-Gray L."/>
            <person name="Ray D.A."/>
            <person name="Sullivan K.A.M."/>
            <person name="Roscito J.G."/>
            <person name="Kirilenko B.M."/>
            <person name="Davalos L.M."/>
            <person name="Corthals A.P."/>
            <person name="Power M.L."/>
            <person name="Jones G."/>
            <person name="Ransome R.D."/>
            <person name="Dechmann D.K.N."/>
            <person name="Locatelli A.G."/>
            <person name="Puechmaille S.J."/>
            <person name="Fedrigo O."/>
            <person name="Jarvis E.D."/>
            <person name="Hiller M."/>
            <person name="Vernes S.C."/>
            <person name="Myers E.W."/>
            <person name="Teeling E.C."/>
        </authorList>
    </citation>
    <scope>NUCLEOTIDE SEQUENCE [LARGE SCALE GENOMIC DNA]</scope>
    <source>
        <strain evidence="1">Bat1K_MPI-CBG_1</strain>
    </source>
</reference>
<organism evidence="1 2">
    <name type="scientific">Phyllostomus discolor</name>
    <name type="common">pale spear-nosed bat</name>
    <dbReference type="NCBI Taxonomy" id="89673"/>
    <lineage>
        <taxon>Eukaryota</taxon>
        <taxon>Metazoa</taxon>
        <taxon>Chordata</taxon>
        <taxon>Craniata</taxon>
        <taxon>Vertebrata</taxon>
        <taxon>Euteleostomi</taxon>
        <taxon>Mammalia</taxon>
        <taxon>Eutheria</taxon>
        <taxon>Laurasiatheria</taxon>
        <taxon>Chiroptera</taxon>
        <taxon>Yangochiroptera</taxon>
        <taxon>Phyllostomidae</taxon>
        <taxon>Phyllostominae</taxon>
        <taxon>Phyllostomus</taxon>
    </lineage>
</organism>
<dbReference type="Proteomes" id="UP000664940">
    <property type="component" value="Unassembled WGS sequence"/>
</dbReference>
<name>A0A834BDN7_9CHIR</name>
<comment type="caution">
    <text evidence="1">The sequence shown here is derived from an EMBL/GenBank/DDBJ whole genome shotgun (WGS) entry which is preliminary data.</text>
</comment>
<proteinExistence type="predicted"/>
<dbReference type="AlphaFoldDB" id="A0A834BDN7"/>